<dbReference type="RefSeq" id="WP_035663781.1">
    <property type="nucleotide sequence ID" value="NZ_BAUV01000010.1"/>
</dbReference>
<dbReference type="PROSITE" id="PS01228">
    <property type="entry name" value="COF_1"/>
    <property type="match status" value="1"/>
</dbReference>
<dbReference type="GO" id="GO:0016791">
    <property type="term" value="F:phosphatase activity"/>
    <property type="evidence" value="ECO:0007669"/>
    <property type="project" value="UniProtKB-ARBA"/>
</dbReference>
<dbReference type="Proteomes" id="UP000018896">
    <property type="component" value="Unassembled WGS sequence"/>
</dbReference>
<proteinExistence type="predicted"/>
<keyword evidence="2" id="KW-1185">Reference proteome</keyword>
<dbReference type="PANTHER" id="PTHR10000:SF55">
    <property type="entry name" value="5-AMINO-6-(5-PHOSPHO-D-RIBITYLAMINO)URACIL PHOSPHATASE YCSE"/>
    <property type="match status" value="1"/>
</dbReference>
<dbReference type="NCBIfam" id="TIGR00099">
    <property type="entry name" value="Cof-subfamily"/>
    <property type="match status" value="1"/>
</dbReference>
<sequence length="292" mass="32846">MKLIATDLDGTLLNEKSEVSSKNILAIRKAQESGIEVVIATGRSYEAAKKPLMEAGLSCPIICVNGSLVYLKSGEIIRTIPLDKESCRKIQLACESEHMYFEIYTSNGGYSVNRDKFIHVLINMMKSHFPNVETDVLKERIQQRFQDEKIQATDDFDVIFNNPNIDVYKFLAFSLEDVTLHRVREQLKDEQDLAITSSGHLNLEINHRDANKGAALSFYANRLGIELEDVMALGDNFNDYSMLEIAGFSVAMENADPAIKELCDFTTKKNSEHGVAFAIEKVLEGEFSKQTF</sequence>
<protein>
    <recommendedName>
        <fullName evidence="3">Hydrolase</fullName>
    </recommendedName>
</protein>
<evidence type="ECO:0008006" key="3">
    <source>
        <dbReference type="Google" id="ProtNLM"/>
    </source>
</evidence>
<dbReference type="EMBL" id="BAUV01000010">
    <property type="protein sequence ID" value="GAE34746.1"/>
    <property type="molecule type" value="Genomic_DNA"/>
</dbReference>
<dbReference type="AlphaFoldDB" id="W4QRL9"/>
<dbReference type="eggNOG" id="COG0561">
    <property type="taxonomic scope" value="Bacteria"/>
</dbReference>
<dbReference type="SFLD" id="SFLDG01140">
    <property type="entry name" value="C2.B:_Phosphomannomutase_and_P"/>
    <property type="match status" value="1"/>
</dbReference>
<dbReference type="GO" id="GO:0000287">
    <property type="term" value="F:magnesium ion binding"/>
    <property type="evidence" value="ECO:0007669"/>
    <property type="project" value="TreeGrafter"/>
</dbReference>
<dbReference type="InterPro" id="IPR023214">
    <property type="entry name" value="HAD_sf"/>
</dbReference>
<dbReference type="SFLD" id="SFLDG01144">
    <property type="entry name" value="C2.B.4:_PGP_Like"/>
    <property type="match status" value="1"/>
</dbReference>
<dbReference type="InterPro" id="IPR036412">
    <property type="entry name" value="HAD-like_sf"/>
</dbReference>
<dbReference type="PANTHER" id="PTHR10000">
    <property type="entry name" value="PHOSPHOSERINE PHOSPHATASE"/>
    <property type="match status" value="1"/>
</dbReference>
<accession>W4QRL9</accession>
<evidence type="ECO:0000313" key="1">
    <source>
        <dbReference type="EMBL" id="GAE34746.1"/>
    </source>
</evidence>
<dbReference type="GO" id="GO:0005829">
    <property type="term" value="C:cytosol"/>
    <property type="evidence" value="ECO:0007669"/>
    <property type="project" value="TreeGrafter"/>
</dbReference>
<dbReference type="PROSITE" id="PS01229">
    <property type="entry name" value="COF_2"/>
    <property type="match status" value="1"/>
</dbReference>
<reference evidence="1 2" key="1">
    <citation type="journal article" date="2014" name="Genome Announc.">
        <title>Draft Genome Sequences of Three Alkaliphilic Bacillus Strains, Bacillus wakoensis JCM 9140T, Bacillus akibai JCM 9157T, and Bacillus hemicellulosilyticus JCM 9152T.</title>
        <authorList>
            <person name="Yuki M."/>
            <person name="Oshima K."/>
            <person name="Suda W."/>
            <person name="Oshida Y."/>
            <person name="Kitamura K."/>
            <person name="Iida T."/>
            <person name="Hattori M."/>
            <person name="Ohkuma M."/>
        </authorList>
    </citation>
    <scope>NUCLEOTIDE SEQUENCE [LARGE SCALE GENOMIC DNA]</scope>
    <source>
        <strain evidence="1 2">JCM 9157</strain>
    </source>
</reference>
<dbReference type="SFLD" id="SFLDS00003">
    <property type="entry name" value="Haloacid_Dehalogenase"/>
    <property type="match status" value="1"/>
</dbReference>
<dbReference type="InterPro" id="IPR000150">
    <property type="entry name" value="Cof"/>
</dbReference>
<comment type="caution">
    <text evidence="1">The sequence shown here is derived from an EMBL/GenBank/DDBJ whole genome shotgun (WGS) entry which is preliminary data.</text>
</comment>
<evidence type="ECO:0000313" key="2">
    <source>
        <dbReference type="Proteomes" id="UP000018896"/>
    </source>
</evidence>
<dbReference type="CDD" id="cd07516">
    <property type="entry name" value="HAD_Pase"/>
    <property type="match status" value="1"/>
</dbReference>
<dbReference type="InterPro" id="IPR006379">
    <property type="entry name" value="HAD-SF_hydro_IIB"/>
</dbReference>
<dbReference type="Pfam" id="PF08282">
    <property type="entry name" value="Hydrolase_3"/>
    <property type="match status" value="1"/>
</dbReference>
<dbReference type="Gene3D" id="3.30.1240.10">
    <property type="match status" value="1"/>
</dbReference>
<dbReference type="STRING" id="1236973.JCM9157_1823"/>
<name>W4QRL9_HALA3</name>
<dbReference type="OrthoDB" id="9806027at2"/>
<dbReference type="SUPFAM" id="SSF56784">
    <property type="entry name" value="HAD-like"/>
    <property type="match status" value="1"/>
</dbReference>
<dbReference type="NCBIfam" id="TIGR01484">
    <property type="entry name" value="HAD-SF-IIB"/>
    <property type="match status" value="1"/>
</dbReference>
<dbReference type="Gene3D" id="3.40.50.1000">
    <property type="entry name" value="HAD superfamily/HAD-like"/>
    <property type="match status" value="1"/>
</dbReference>
<gene>
    <name evidence="1" type="ORF">JCM9157_1823</name>
</gene>
<organism evidence="1 2">
    <name type="scientific">Halalkalibacter akibai (strain ATCC 43226 / DSM 21942 / CIP 109018 / JCM 9157 / 1139)</name>
    <name type="common">Bacillus akibai</name>
    <dbReference type="NCBI Taxonomy" id="1236973"/>
    <lineage>
        <taxon>Bacteria</taxon>
        <taxon>Bacillati</taxon>
        <taxon>Bacillota</taxon>
        <taxon>Bacilli</taxon>
        <taxon>Bacillales</taxon>
        <taxon>Bacillaceae</taxon>
        <taxon>Halalkalibacter</taxon>
    </lineage>
</organism>